<reference evidence="2 3" key="1">
    <citation type="journal article" date="2020" name="Nature">
        <title>Six reference-quality genomes reveal evolution of bat adaptations.</title>
        <authorList>
            <person name="Jebb D."/>
            <person name="Huang Z."/>
            <person name="Pippel M."/>
            <person name="Hughes G.M."/>
            <person name="Lavrichenko K."/>
            <person name="Devanna P."/>
            <person name="Winkler S."/>
            <person name="Jermiin L.S."/>
            <person name="Skirmuntt E.C."/>
            <person name="Katzourakis A."/>
            <person name="Burkitt-Gray L."/>
            <person name="Ray D.A."/>
            <person name="Sullivan K.A.M."/>
            <person name="Roscito J.G."/>
            <person name="Kirilenko B.M."/>
            <person name="Davalos L.M."/>
            <person name="Corthals A.P."/>
            <person name="Power M.L."/>
            <person name="Jones G."/>
            <person name="Ransome R.D."/>
            <person name="Dechmann D.K.N."/>
            <person name="Locatelli A.G."/>
            <person name="Puechmaille S.J."/>
            <person name="Fedrigo O."/>
            <person name="Jarvis E.D."/>
            <person name="Hiller M."/>
            <person name="Vernes S.C."/>
            <person name="Myers E.W."/>
            <person name="Teeling E.C."/>
        </authorList>
    </citation>
    <scope>NUCLEOTIDE SEQUENCE [LARGE SCALE GENOMIC DNA]</scope>
    <source>
        <strain evidence="2">MRouAeg1</strain>
        <tissue evidence="2">Muscle</tissue>
    </source>
</reference>
<name>A0A7J8DXY4_ROUAE</name>
<evidence type="ECO:0000313" key="2">
    <source>
        <dbReference type="EMBL" id="KAF6427941.1"/>
    </source>
</evidence>
<accession>A0A7J8DXY4</accession>
<feature type="signal peptide" evidence="1">
    <location>
        <begin position="1"/>
        <end position="23"/>
    </location>
</feature>
<protein>
    <submittedName>
        <fullName evidence="2">Uncharacterized protein</fullName>
    </submittedName>
</protein>
<keyword evidence="3" id="KW-1185">Reference proteome</keyword>
<organism evidence="2 3">
    <name type="scientific">Rousettus aegyptiacus</name>
    <name type="common">Egyptian fruit bat</name>
    <name type="synonym">Pteropus aegyptiacus</name>
    <dbReference type="NCBI Taxonomy" id="9407"/>
    <lineage>
        <taxon>Eukaryota</taxon>
        <taxon>Metazoa</taxon>
        <taxon>Chordata</taxon>
        <taxon>Craniata</taxon>
        <taxon>Vertebrata</taxon>
        <taxon>Euteleostomi</taxon>
        <taxon>Mammalia</taxon>
        <taxon>Eutheria</taxon>
        <taxon>Laurasiatheria</taxon>
        <taxon>Chiroptera</taxon>
        <taxon>Yinpterochiroptera</taxon>
        <taxon>Pteropodoidea</taxon>
        <taxon>Pteropodidae</taxon>
        <taxon>Rousettinae</taxon>
        <taxon>Rousettus</taxon>
    </lineage>
</organism>
<feature type="chain" id="PRO_5029821602" evidence="1">
    <location>
        <begin position="24"/>
        <end position="128"/>
    </location>
</feature>
<dbReference type="EMBL" id="JACASE010000011">
    <property type="protein sequence ID" value="KAF6427941.1"/>
    <property type="molecule type" value="Genomic_DNA"/>
</dbReference>
<dbReference type="Proteomes" id="UP000593571">
    <property type="component" value="Unassembled WGS sequence"/>
</dbReference>
<proteinExistence type="predicted"/>
<keyword evidence="1" id="KW-0732">Signal</keyword>
<comment type="caution">
    <text evidence="2">The sequence shown here is derived from an EMBL/GenBank/DDBJ whole genome shotgun (WGS) entry which is preliminary data.</text>
</comment>
<evidence type="ECO:0000256" key="1">
    <source>
        <dbReference type="SAM" id="SignalP"/>
    </source>
</evidence>
<dbReference type="AlphaFoldDB" id="A0A7J8DXY4"/>
<evidence type="ECO:0000313" key="3">
    <source>
        <dbReference type="Proteomes" id="UP000593571"/>
    </source>
</evidence>
<sequence>MMSPRTMALGTFLLCAFIVLVTSSPILLRWWQQFQISQIPSIIKLITHNTKSNKSRPSEILAFDQGVKSFSETLEDSSYILLVRNWLGIHCKPIIGKENGITLNGYIIGLFMNQFQFLPSQRILSSCH</sequence>
<gene>
    <name evidence="2" type="ORF">HJG63_008405</name>
</gene>